<dbReference type="AlphaFoldDB" id="A0A9X4H930"/>
<name>A0A9X4H930_9FIRM</name>
<protein>
    <submittedName>
        <fullName evidence="1">Uncharacterized protein</fullName>
    </submittedName>
</protein>
<dbReference type="Proteomes" id="UP001154312">
    <property type="component" value="Unassembled WGS sequence"/>
</dbReference>
<sequence>MIESMTELEFNFRRRWGWNPPSPENIPLFLIDEEPAAVSSEIVAGYFWREEEFCDIREIGETLDYFDDTKEFGCHGSRPAAIYGTGYIYTHRDPVETLLLWETLKEGIVYKVTGYAFEHRLNILGQLGYDRAYFSP</sequence>
<keyword evidence="2" id="KW-1185">Reference proteome</keyword>
<dbReference type="EMBL" id="JAKOAV010000035">
    <property type="protein sequence ID" value="MDF9409589.1"/>
    <property type="molecule type" value="Genomic_DNA"/>
</dbReference>
<evidence type="ECO:0000313" key="2">
    <source>
        <dbReference type="Proteomes" id="UP001154312"/>
    </source>
</evidence>
<dbReference type="RefSeq" id="WP_277445080.1">
    <property type="nucleotide sequence ID" value="NZ_JAKOAV010000035.1"/>
</dbReference>
<gene>
    <name evidence="1" type="ORF">L7E55_14720</name>
</gene>
<proteinExistence type="predicted"/>
<organism evidence="1 2">
    <name type="scientific">Pelotomaculum isophthalicicum JI</name>
    <dbReference type="NCBI Taxonomy" id="947010"/>
    <lineage>
        <taxon>Bacteria</taxon>
        <taxon>Bacillati</taxon>
        <taxon>Bacillota</taxon>
        <taxon>Clostridia</taxon>
        <taxon>Eubacteriales</taxon>
        <taxon>Desulfotomaculaceae</taxon>
        <taxon>Pelotomaculum</taxon>
    </lineage>
</organism>
<reference evidence="1" key="1">
    <citation type="submission" date="2022-02" db="EMBL/GenBank/DDBJ databases">
        <authorList>
            <person name="Leng L."/>
        </authorList>
    </citation>
    <scope>NUCLEOTIDE SEQUENCE</scope>
    <source>
        <strain evidence="1">JI</strain>
    </source>
</reference>
<evidence type="ECO:0000313" key="1">
    <source>
        <dbReference type="EMBL" id="MDF9409589.1"/>
    </source>
</evidence>
<accession>A0A9X4H930</accession>
<comment type="caution">
    <text evidence="1">The sequence shown here is derived from an EMBL/GenBank/DDBJ whole genome shotgun (WGS) entry which is preliminary data.</text>
</comment>